<comment type="caution">
    <text evidence="2">The sequence shown here is derived from an EMBL/GenBank/DDBJ whole genome shotgun (WGS) entry which is preliminary data.</text>
</comment>
<dbReference type="Gene3D" id="3.30.420.10">
    <property type="entry name" value="Ribonuclease H-like superfamily/Ribonuclease H"/>
    <property type="match status" value="1"/>
</dbReference>
<evidence type="ECO:0000259" key="1">
    <source>
        <dbReference type="Pfam" id="PF13482"/>
    </source>
</evidence>
<dbReference type="InterPro" id="IPR036397">
    <property type="entry name" value="RNaseH_sf"/>
</dbReference>
<evidence type="ECO:0000313" key="3">
    <source>
        <dbReference type="Proteomes" id="UP000176186"/>
    </source>
</evidence>
<protein>
    <recommendedName>
        <fullName evidence="1">YprB ribonuclease H-like domain-containing protein</fullName>
    </recommendedName>
</protein>
<gene>
    <name evidence="2" type="ORF">A2363_01390</name>
</gene>
<dbReference type="AlphaFoldDB" id="A0A1F6BDW9"/>
<dbReference type="Proteomes" id="UP000176186">
    <property type="component" value="Unassembled WGS sequence"/>
</dbReference>
<dbReference type="InterPro" id="IPR038720">
    <property type="entry name" value="YprB_RNase_H-like_dom"/>
</dbReference>
<feature type="domain" description="YprB ribonuclease H-like" evidence="1">
    <location>
        <begin position="6"/>
        <end position="164"/>
    </location>
</feature>
<dbReference type="GO" id="GO:0003676">
    <property type="term" value="F:nucleic acid binding"/>
    <property type="evidence" value="ECO:0007669"/>
    <property type="project" value="InterPro"/>
</dbReference>
<proteinExistence type="predicted"/>
<dbReference type="Pfam" id="PF13482">
    <property type="entry name" value="RNase_H_2"/>
    <property type="match status" value="1"/>
</dbReference>
<accession>A0A1F6BDW9</accession>
<sequence length="203" mass="23479">MITEVIFDVETQKLFSEIEDFDPANLGISIVSLYVRTVNDAQEEIAGRMYSFWEHELADMWKHFSGAQRIIGFNTVKFDIPALKNYSPTGFEQLPHFDIMKLVRENLGFSLSLNHLAGQTLGEHKADVGTNAVEYWKKRDQESLAKLKFYCEADVTLTRNLYDYGVKQKHLKYLDKWNNPKEIPVDFSYPQSVIDASRQIGLF</sequence>
<name>A0A1F6BDW9_9BACT</name>
<reference evidence="2 3" key="1">
    <citation type="journal article" date="2016" name="Nat. Commun.">
        <title>Thousands of microbial genomes shed light on interconnected biogeochemical processes in an aquifer system.</title>
        <authorList>
            <person name="Anantharaman K."/>
            <person name="Brown C.T."/>
            <person name="Hug L.A."/>
            <person name="Sharon I."/>
            <person name="Castelle C.J."/>
            <person name="Probst A.J."/>
            <person name="Thomas B.C."/>
            <person name="Singh A."/>
            <person name="Wilkins M.J."/>
            <person name="Karaoz U."/>
            <person name="Brodie E.L."/>
            <person name="Williams K.H."/>
            <person name="Hubbard S.S."/>
            <person name="Banfield J.F."/>
        </authorList>
    </citation>
    <scope>NUCLEOTIDE SEQUENCE [LARGE SCALE GENOMIC DNA]</scope>
</reference>
<dbReference type="SUPFAM" id="SSF53098">
    <property type="entry name" value="Ribonuclease H-like"/>
    <property type="match status" value="1"/>
</dbReference>
<dbReference type="STRING" id="1798401.A2363_01390"/>
<dbReference type="EMBL" id="MFKE01000018">
    <property type="protein sequence ID" value="OGG35134.1"/>
    <property type="molecule type" value="Genomic_DNA"/>
</dbReference>
<evidence type="ECO:0000313" key="2">
    <source>
        <dbReference type="EMBL" id="OGG35134.1"/>
    </source>
</evidence>
<dbReference type="InterPro" id="IPR012337">
    <property type="entry name" value="RNaseH-like_sf"/>
</dbReference>
<organism evidence="2 3">
    <name type="scientific">Candidatus Gottesmanbacteria bacterium RIFOXYB1_FULL_47_11</name>
    <dbReference type="NCBI Taxonomy" id="1798401"/>
    <lineage>
        <taxon>Bacteria</taxon>
        <taxon>Candidatus Gottesmaniibacteriota</taxon>
    </lineage>
</organism>